<dbReference type="EMBL" id="QEAS01000041">
    <property type="protein sequence ID" value="PWG78010.1"/>
    <property type="molecule type" value="Genomic_DNA"/>
</dbReference>
<dbReference type="OrthoDB" id="1191296at2"/>
<protein>
    <submittedName>
        <fullName evidence="1">Uncharacterized protein</fullName>
    </submittedName>
</protein>
<feature type="non-terminal residue" evidence="1">
    <location>
        <position position="1"/>
    </location>
</feature>
<sequence>VGQFNPVTGRIQGSGAIEYADPTFEIALAIATGGMGNAAKGGYSIIYRAVSQAEVDDIAKFGFRIKAGGYESGKLFAPTLEEAI</sequence>
<gene>
    <name evidence="1" type="ORF">DDR33_24505</name>
</gene>
<name>A0A2U2P9G6_9SPHI</name>
<dbReference type="AlphaFoldDB" id="A0A2U2P9G6"/>
<dbReference type="RefSeq" id="WP_158280861.1">
    <property type="nucleotide sequence ID" value="NZ_QEAS01000041.1"/>
</dbReference>
<evidence type="ECO:0000313" key="1">
    <source>
        <dbReference type="EMBL" id="PWG78010.1"/>
    </source>
</evidence>
<evidence type="ECO:0000313" key="2">
    <source>
        <dbReference type="Proteomes" id="UP000245647"/>
    </source>
</evidence>
<accession>A0A2U2P9G6</accession>
<keyword evidence="2" id="KW-1185">Reference proteome</keyword>
<proteinExistence type="predicted"/>
<organism evidence="1 2">
    <name type="scientific">Pararcticibacter amylolyticus</name>
    <dbReference type="NCBI Taxonomy" id="2173175"/>
    <lineage>
        <taxon>Bacteria</taxon>
        <taxon>Pseudomonadati</taxon>
        <taxon>Bacteroidota</taxon>
        <taxon>Sphingobacteriia</taxon>
        <taxon>Sphingobacteriales</taxon>
        <taxon>Sphingobacteriaceae</taxon>
        <taxon>Pararcticibacter</taxon>
    </lineage>
</organism>
<dbReference type="Proteomes" id="UP000245647">
    <property type="component" value="Unassembled WGS sequence"/>
</dbReference>
<comment type="caution">
    <text evidence="1">The sequence shown here is derived from an EMBL/GenBank/DDBJ whole genome shotgun (WGS) entry which is preliminary data.</text>
</comment>
<reference evidence="1 2" key="1">
    <citation type="submission" date="2018-04" db="EMBL/GenBank/DDBJ databases">
        <title>Pedobacter chongqingensis sp. nov., isolated from a rottenly hemp rope.</title>
        <authorList>
            <person name="Cai Y."/>
        </authorList>
    </citation>
    <scope>NUCLEOTIDE SEQUENCE [LARGE SCALE GENOMIC DNA]</scope>
    <source>
        <strain evidence="1 2">FJ4-8</strain>
    </source>
</reference>